<comment type="caution">
    <text evidence="1">The sequence shown here is derived from an EMBL/GenBank/DDBJ whole genome shotgun (WGS) entry which is preliminary data.</text>
</comment>
<name>A0ABR4CY27_9HELO</name>
<dbReference type="Proteomes" id="UP001595075">
    <property type="component" value="Unassembled WGS sequence"/>
</dbReference>
<organism evidence="1 2">
    <name type="scientific">Oculimacula yallundae</name>
    <dbReference type="NCBI Taxonomy" id="86028"/>
    <lineage>
        <taxon>Eukaryota</taxon>
        <taxon>Fungi</taxon>
        <taxon>Dikarya</taxon>
        <taxon>Ascomycota</taxon>
        <taxon>Pezizomycotina</taxon>
        <taxon>Leotiomycetes</taxon>
        <taxon>Helotiales</taxon>
        <taxon>Ploettnerulaceae</taxon>
        <taxon>Oculimacula</taxon>
    </lineage>
</organism>
<evidence type="ECO:0000313" key="2">
    <source>
        <dbReference type="Proteomes" id="UP001595075"/>
    </source>
</evidence>
<protein>
    <submittedName>
        <fullName evidence="1">Uncharacterized protein</fullName>
    </submittedName>
</protein>
<accession>A0ABR4CY27</accession>
<dbReference type="EMBL" id="JAZHXI010000002">
    <property type="protein sequence ID" value="KAL2073969.1"/>
    <property type="molecule type" value="Genomic_DNA"/>
</dbReference>
<reference evidence="1 2" key="1">
    <citation type="journal article" date="2024" name="Commun. Biol.">
        <title>Comparative genomic analysis of thermophilic fungi reveals convergent evolutionary adaptations and gene losses.</title>
        <authorList>
            <person name="Steindorff A.S."/>
            <person name="Aguilar-Pontes M.V."/>
            <person name="Robinson A.J."/>
            <person name="Andreopoulos B."/>
            <person name="LaButti K."/>
            <person name="Kuo A."/>
            <person name="Mondo S."/>
            <person name="Riley R."/>
            <person name="Otillar R."/>
            <person name="Haridas S."/>
            <person name="Lipzen A."/>
            <person name="Grimwood J."/>
            <person name="Schmutz J."/>
            <person name="Clum A."/>
            <person name="Reid I.D."/>
            <person name="Moisan M.C."/>
            <person name="Butler G."/>
            <person name="Nguyen T.T.M."/>
            <person name="Dewar K."/>
            <person name="Conant G."/>
            <person name="Drula E."/>
            <person name="Henrissat B."/>
            <person name="Hansel C."/>
            <person name="Singer S."/>
            <person name="Hutchinson M.I."/>
            <person name="de Vries R.P."/>
            <person name="Natvig D.O."/>
            <person name="Powell A.J."/>
            <person name="Tsang A."/>
            <person name="Grigoriev I.V."/>
        </authorList>
    </citation>
    <scope>NUCLEOTIDE SEQUENCE [LARGE SCALE GENOMIC DNA]</scope>
    <source>
        <strain evidence="1 2">CBS 494.80</strain>
    </source>
</reference>
<evidence type="ECO:0000313" key="1">
    <source>
        <dbReference type="EMBL" id="KAL2073969.1"/>
    </source>
</evidence>
<sequence>MLLRIGRPRRRVNLLRRGLVAEEGLVAANMSAVAIYDAAQQAPRRLGGYPADKITMAAPAGTWIYQQVLFNAPVLPQRRTYHTCKVGSHTWYFKVLQADYNWRPEYFVYDTNCPSCTAETIPEYITYVQSCPLARHDPPSVTYHPWKDDQGVFLYLEGQPQVYNQFFEPRTCHHQLPGPESSMTTIVGRSPAIAATEDIPYNTMREMFDLYVMRMVSWNDFIPPEQYAYNRAVAKAPWGRWDVRGRLGVYHANRGAGWGAPPPDMGF</sequence>
<gene>
    <name evidence="1" type="ORF">VTL71DRAFT_7747</name>
</gene>
<proteinExistence type="predicted"/>
<keyword evidence="2" id="KW-1185">Reference proteome</keyword>